<sequence>MGDRDGSKVNGFLIVVRMAGQGMSDAISSMPKSAYNRYSIDFSDPNTLIRRIDQMRKEREARFEEFRAWRAQEEVRECTFTPAIKENVPKNHGPVVVCGLGRYFELREIARRLESERQEREKKVFLSQCSESDLI</sequence>
<accession>A0A388KEB5</accession>
<gene>
    <name evidence="1" type="ORF">CBR_g2947</name>
</gene>
<dbReference type="OrthoDB" id="78067at2759"/>
<organism evidence="1 2">
    <name type="scientific">Chara braunii</name>
    <name type="common">Braun's stonewort</name>
    <dbReference type="NCBI Taxonomy" id="69332"/>
    <lineage>
        <taxon>Eukaryota</taxon>
        <taxon>Viridiplantae</taxon>
        <taxon>Streptophyta</taxon>
        <taxon>Charophyceae</taxon>
        <taxon>Charales</taxon>
        <taxon>Characeae</taxon>
        <taxon>Chara</taxon>
    </lineage>
</organism>
<evidence type="ECO:0000313" key="2">
    <source>
        <dbReference type="Proteomes" id="UP000265515"/>
    </source>
</evidence>
<evidence type="ECO:0000313" key="1">
    <source>
        <dbReference type="EMBL" id="GBG68402.1"/>
    </source>
</evidence>
<dbReference type="EMBL" id="BFEA01000100">
    <property type="protein sequence ID" value="GBG68402.1"/>
    <property type="molecule type" value="Genomic_DNA"/>
</dbReference>
<dbReference type="PANTHER" id="PTHR37028:SF4">
    <property type="entry name" value="ALMS MOTIF DOMAIN-CONTAINING PROTEIN"/>
    <property type="match status" value="1"/>
</dbReference>
<reference evidence="1 2" key="1">
    <citation type="journal article" date="2018" name="Cell">
        <title>The Chara Genome: Secondary Complexity and Implications for Plant Terrestrialization.</title>
        <authorList>
            <person name="Nishiyama T."/>
            <person name="Sakayama H."/>
            <person name="Vries J.D."/>
            <person name="Buschmann H."/>
            <person name="Saint-Marcoux D."/>
            <person name="Ullrich K.K."/>
            <person name="Haas F.B."/>
            <person name="Vanderstraeten L."/>
            <person name="Becker D."/>
            <person name="Lang D."/>
            <person name="Vosolsobe S."/>
            <person name="Rombauts S."/>
            <person name="Wilhelmsson P.K.I."/>
            <person name="Janitza P."/>
            <person name="Kern R."/>
            <person name="Heyl A."/>
            <person name="Rumpler F."/>
            <person name="Villalobos L.I.A.C."/>
            <person name="Clay J.M."/>
            <person name="Skokan R."/>
            <person name="Toyoda A."/>
            <person name="Suzuki Y."/>
            <person name="Kagoshima H."/>
            <person name="Schijlen E."/>
            <person name="Tajeshwar N."/>
            <person name="Catarino B."/>
            <person name="Hetherington A.J."/>
            <person name="Saltykova A."/>
            <person name="Bonnot C."/>
            <person name="Breuninger H."/>
            <person name="Symeonidi A."/>
            <person name="Radhakrishnan G.V."/>
            <person name="Van Nieuwerburgh F."/>
            <person name="Deforce D."/>
            <person name="Chang C."/>
            <person name="Karol K.G."/>
            <person name="Hedrich R."/>
            <person name="Ulvskov P."/>
            <person name="Glockner G."/>
            <person name="Delwiche C.F."/>
            <person name="Petrasek J."/>
            <person name="Van de Peer Y."/>
            <person name="Friml J."/>
            <person name="Beilby M."/>
            <person name="Dolan L."/>
            <person name="Kohara Y."/>
            <person name="Sugano S."/>
            <person name="Fujiyama A."/>
            <person name="Delaux P.-M."/>
            <person name="Quint M."/>
            <person name="TheiBen G."/>
            <person name="Hagemann M."/>
            <person name="Harholt J."/>
            <person name="Dunand C."/>
            <person name="Zachgo S."/>
            <person name="Langdale J."/>
            <person name="Maumus F."/>
            <person name="Straeten D.V.D."/>
            <person name="Gould S.B."/>
            <person name="Rensing S.A."/>
        </authorList>
    </citation>
    <scope>NUCLEOTIDE SEQUENCE [LARGE SCALE GENOMIC DNA]</scope>
    <source>
        <strain evidence="1 2">S276</strain>
    </source>
</reference>
<dbReference type="AlphaFoldDB" id="A0A388KEB5"/>
<dbReference type="PANTHER" id="PTHR37028">
    <property type="entry name" value="UNNAMED PRODUCT-RELATED"/>
    <property type="match status" value="1"/>
</dbReference>
<name>A0A388KEB5_CHABU</name>
<dbReference type="Proteomes" id="UP000265515">
    <property type="component" value="Unassembled WGS sequence"/>
</dbReference>
<keyword evidence="2" id="KW-1185">Reference proteome</keyword>
<dbReference type="Gramene" id="GBG68402">
    <property type="protein sequence ID" value="GBG68402"/>
    <property type="gene ID" value="CBR_g2947"/>
</dbReference>
<comment type="caution">
    <text evidence="1">The sequence shown here is derived from an EMBL/GenBank/DDBJ whole genome shotgun (WGS) entry which is preliminary data.</text>
</comment>
<protein>
    <submittedName>
        <fullName evidence="1">Uncharacterized protein</fullName>
    </submittedName>
</protein>
<proteinExistence type="predicted"/>